<dbReference type="AlphaFoldDB" id="A0A4P7NVB3"/>
<dbReference type="PRINTS" id="PR00092">
    <property type="entry name" value="TYROSINASE"/>
</dbReference>
<dbReference type="SUPFAM" id="SSF48056">
    <property type="entry name" value="Di-copper centre-containing domain"/>
    <property type="match status" value="1"/>
</dbReference>
<accession>A0A4P7NVB3</accession>
<dbReference type="GO" id="GO:0046872">
    <property type="term" value="F:metal ion binding"/>
    <property type="evidence" value="ECO:0007669"/>
    <property type="project" value="UniProtKB-KW"/>
</dbReference>
<dbReference type="GO" id="GO:0016491">
    <property type="term" value="F:oxidoreductase activity"/>
    <property type="evidence" value="ECO:0007669"/>
    <property type="project" value="InterPro"/>
</dbReference>
<dbReference type="PANTHER" id="PTHR11474:SF116">
    <property type="entry name" value="TYROSINASE"/>
    <property type="match status" value="1"/>
</dbReference>
<organism evidence="2 3">
    <name type="scientific">Pyricularia oryzae</name>
    <name type="common">Rice blast fungus</name>
    <name type="synonym">Magnaporthe oryzae</name>
    <dbReference type="NCBI Taxonomy" id="318829"/>
    <lineage>
        <taxon>Eukaryota</taxon>
        <taxon>Fungi</taxon>
        <taxon>Dikarya</taxon>
        <taxon>Ascomycota</taxon>
        <taxon>Pezizomycotina</taxon>
        <taxon>Sordariomycetes</taxon>
        <taxon>Sordariomycetidae</taxon>
        <taxon>Magnaporthales</taxon>
        <taxon>Pyriculariaceae</taxon>
        <taxon>Pyricularia</taxon>
    </lineage>
</organism>
<keyword evidence="1" id="KW-0479">Metal-binding</keyword>
<sequence>MRFTLSLILSAALASTAAAMPQAAAKEVRSEPKLIDLAPFKASGTGYKPKKILTEDEARALTAKNLEAAKAPKSAIERRNCKRNEEEYHKMKAKSTCKNPEVRVEWRNFPLEYRLKWVKAARCLYDLPPRMGYPGSKNLAEDFAYIHQQLMENIHAVGHFNVWHRLFLWHYQETLRDQCGYPRDLPLPWWDETKDSGNFANSPIFTPEYYGSAPKVVVKDGKEFATCIEDGAFANITVSIGPAKSVTTPHCLSRALNETKTALTGKAYCDLGNSYSDFWKMAVTQEEGMHANGHEGVGSVMGDMWASPADAIFYMHHTFTDRYFTAWQNVDPVRRTYAIGGPNATVGPVSPSTNDSPIRFLGLFPDTTIREIQDAQGGSPFCYKYDY</sequence>
<dbReference type="InterPro" id="IPR002227">
    <property type="entry name" value="Tyrosinase_Cu-bd"/>
</dbReference>
<protein>
    <submittedName>
        <fullName evidence="2">Uncharacterized protein</fullName>
    </submittedName>
</protein>
<dbReference type="Pfam" id="PF00264">
    <property type="entry name" value="Tyrosinase"/>
    <property type="match status" value="1"/>
</dbReference>
<dbReference type="Proteomes" id="UP000294847">
    <property type="component" value="Chromosome 7"/>
</dbReference>
<evidence type="ECO:0000256" key="1">
    <source>
        <dbReference type="ARBA" id="ARBA00022723"/>
    </source>
</evidence>
<dbReference type="PANTHER" id="PTHR11474">
    <property type="entry name" value="TYROSINASE FAMILY MEMBER"/>
    <property type="match status" value="1"/>
</dbReference>
<gene>
    <name evidence="2" type="ORF">PoMZ_13519</name>
</gene>
<dbReference type="EMBL" id="CP034210">
    <property type="protein sequence ID" value="QBZ66537.1"/>
    <property type="molecule type" value="Genomic_DNA"/>
</dbReference>
<dbReference type="InterPro" id="IPR050316">
    <property type="entry name" value="Tyrosinase/Hemocyanin"/>
</dbReference>
<name>A0A4P7NVB3_PYROR</name>
<evidence type="ECO:0000313" key="2">
    <source>
        <dbReference type="EMBL" id="QBZ66537.1"/>
    </source>
</evidence>
<proteinExistence type="predicted"/>
<reference evidence="2 3" key="1">
    <citation type="journal article" date="2019" name="Mol. Biol. Evol.">
        <title>Blast fungal genomes show frequent chromosomal changes, gene gains and losses, and effector gene turnover.</title>
        <authorList>
            <person name="Gomez Luciano L.B."/>
            <person name="Jason Tsai I."/>
            <person name="Chuma I."/>
            <person name="Tosa Y."/>
            <person name="Chen Y.H."/>
            <person name="Li J.Y."/>
            <person name="Li M.Y."/>
            <person name="Jade Lu M.Y."/>
            <person name="Nakayashiki H."/>
            <person name="Li W.H."/>
        </authorList>
    </citation>
    <scope>NUCLEOTIDE SEQUENCE [LARGE SCALE GENOMIC DNA]</scope>
    <source>
        <strain evidence="2">MZ5-1-6</strain>
    </source>
</reference>
<dbReference type="Gene3D" id="1.10.1280.10">
    <property type="entry name" value="Di-copper center containing domain from catechol oxidase"/>
    <property type="match status" value="1"/>
</dbReference>
<dbReference type="InterPro" id="IPR008922">
    <property type="entry name" value="Di-copper_centre_dom_sf"/>
</dbReference>
<evidence type="ECO:0000313" key="3">
    <source>
        <dbReference type="Proteomes" id="UP000294847"/>
    </source>
</evidence>